<dbReference type="ExpressionAtlas" id="R7W4P5">
    <property type="expression patterns" value="baseline"/>
</dbReference>
<organism evidence="1">
    <name type="scientific">Aegilops tauschii</name>
    <name type="common">Tausch's goatgrass</name>
    <name type="synonym">Aegilops squarrosa</name>
    <dbReference type="NCBI Taxonomy" id="37682"/>
    <lineage>
        <taxon>Eukaryota</taxon>
        <taxon>Viridiplantae</taxon>
        <taxon>Streptophyta</taxon>
        <taxon>Embryophyta</taxon>
        <taxon>Tracheophyta</taxon>
        <taxon>Spermatophyta</taxon>
        <taxon>Magnoliopsida</taxon>
        <taxon>Liliopsida</taxon>
        <taxon>Poales</taxon>
        <taxon>Poaceae</taxon>
        <taxon>BOP clade</taxon>
        <taxon>Pooideae</taxon>
        <taxon>Triticodae</taxon>
        <taxon>Triticeae</taxon>
        <taxon>Triticinae</taxon>
        <taxon>Aegilops</taxon>
    </lineage>
</organism>
<sequence>MASLSSPWVEWAGEYTKAAQAEALPPNEWAARVATAAAAAGERGDVQFSAGLAEMLARVVLSGESSGAAPAAAWKYAEAALAARLASPALLLTLLSSRQVISFPKNVTPSDPN</sequence>
<evidence type="ECO:0000313" key="1">
    <source>
        <dbReference type="EnsemblPlants" id="EMT03097"/>
    </source>
</evidence>
<name>R7W4P5_AEGTA</name>
<accession>R7W4P5</accession>
<reference evidence="1" key="1">
    <citation type="submission" date="2015-06" db="UniProtKB">
        <authorList>
            <consortium name="EnsemblPlants"/>
        </authorList>
    </citation>
    <scope>IDENTIFICATION</scope>
</reference>
<proteinExistence type="predicted"/>
<protein>
    <submittedName>
        <fullName evidence="1">Uncharacterized protein</fullName>
    </submittedName>
</protein>
<dbReference type="AlphaFoldDB" id="R7W4P5"/>
<dbReference type="EnsemblPlants" id="EMT03097">
    <property type="protein sequence ID" value="EMT03097"/>
    <property type="gene ID" value="F775_01841"/>
</dbReference>